<keyword evidence="1" id="KW-0732">Signal</keyword>
<evidence type="ECO:0000313" key="2">
    <source>
        <dbReference type="EMBL" id="RIY37797.1"/>
    </source>
</evidence>
<feature type="signal peptide" evidence="1">
    <location>
        <begin position="1"/>
        <end position="30"/>
    </location>
</feature>
<dbReference type="AlphaFoldDB" id="A0A3A1YP29"/>
<proteinExistence type="predicted"/>
<gene>
    <name evidence="2" type="ORF">CKF59_01495</name>
</gene>
<evidence type="ECO:0000313" key="3">
    <source>
        <dbReference type="Proteomes" id="UP000265964"/>
    </source>
</evidence>
<sequence length="227" mass="26763">MYMYLNKTFKKLASIIAISSLCLLPQQTLAQNITKEQAYQMVHKTYDADTIGNHITEIFEQSLTEILKNKKSINYVYIIYNLAKKFNNEYPAEIINNRYDVKYVDDLFELSKYCLVYIKEYSKSKHFIKCIALITVVGTFSSNSDKFKSTILVHEYVNYQENSEVHQKVQKIPIFQILDNFSNTPLQILENKLNFNFNIPLDDDYLKAKEIWKFIFNVDFPYDSNSN</sequence>
<protein>
    <submittedName>
        <fullName evidence="2">Uncharacterized protein</fullName>
    </submittedName>
</protein>
<dbReference type="Proteomes" id="UP000265964">
    <property type="component" value="Unassembled WGS sequence"/>
</dbReference>
<name>A0A3A1YP29_9GAMM</name>
<keyword evidence="3" id="KW-1185">Reference proteome</keyword>
<comment type="caution">
    <text evidence="2">The sequence shown here is derived from an EMBL/GenBank/DDBJ whole genome shotgun (WGS) entry which is preliminary data.</text>
</comment>
<dbReference type="EMBL" id="NRJF01000038">
    <property type="protein sequence ID" value="RIY37797.1"/>
    <property type="molecule type" value="Genomic_DNA"/>
</dbReference>
<organism evidence="2 3">
    <name type="scientific">Psittacicella gerlachiana</name>
    <dbReference type="NCBI Taxonomy" id="2028574"/>
    <lineage>
        <taxon>Bacteria</taxon>
        <taxon>Pseudomonadati</taxon>
        <taxon>Pseudomonadota</taxon>
        <taxon>Gammaproteobacteria</taxon>
        <taxon>Pasteurellales</taxon>
        <taxon>Psittacicellaceae</taxon>
        <taxon>Psittacicella</taxon>
    </lineage>
</organism>
<reference evidence="2 3" key="1">
    <citation type="submission" date="2017-08" db="EMBL/GenBank/DDBJ databases">
        <title>Reclassification of Bisgaard taxon 37 and 44.</title>
        <authorList>
            <person name="Christensen H."/>
        </authorList>
    </citation>
    <scope>NUCLEOTIDE SEQUENCE [LARGE SCALE GENOMIC DNA]</scope>
    <source>
        <strain evidence="2 3">EEAB3T1</strain>
    </source>
</reference>
<evidence type="ECO:0000256" key="1">
    <source>
        <dbReference type="SAM" id="SignalP"/>
    </source>
</evidence>
<accession>A0A3A1YP29</accession>
<feature type="chain" id="PRO_5017453991" evidence="1">
    <location>
        <begin position="31"/>
        <end position="227"/>
    </location>
</feature>